<dbReference type="Pfam" id="PF13442">
    <property type="entry name" value="Cytochrome_CBB3"/>
    <property type="match status" value="1"/>
</dbReference>
<dbReference type="GO" id="GO:0046872">
    <property type="term" value="F:metal ion binding"/>
    <property type="evidence" value="ECO:0007669"/>
    <property type="project" value="UniProtKB-KW"/>
</dbReference>
<sequence>MKKRLRSFAIPLACSVIGATLLLGGCNSPKGDAAEGLRWYNMHNCSACHGPNGNDGRAAKISAIDMSFGAFVGILRDPYSPSMPRFTEKKISEKDAADIYAWLKSMPE</sequence>
<evidence type="ECO:0000256" key="4">
    <source>
        <dbReference type="PROSITE-ProRule" id="PRU00433"/>
    </source>
</evidence>
<dbReference type="InterPro" id="IPR036909">
    <property type="entry name" value="Cyt_c-like_dom_sf"/>
</dbReference>
<dbReference type="Gene3D" id="1.10.760.10">
    <property type="entry name" value="Cytochrome c-like domain"/>
    <property type="match status" value="1"/>
</dbReference>
<evidence type="ECO:0000259" key="6">
    <source>
        <dbReference type="PROSITE" id="PS51007"/>
    </source>
</evidence>
<dbReference type="EMBL" id="FRFE01000022">
    <property type="protein sequence ID" value="SHO51064.1"/>
    <property type="molecule type" value="Genomic_DNA"/>
</dbReference>
<evidence type="ECO:0000256" key="2">
    <source>
        <dbReference type="ARBA" id="ARBA00022723"/>
    </source>
</evidence>
<dbReference type="Proteomes" id="UP000184603">
    <property type="component" value="Unassembled WGS sequence"/>
</dbReference>
<reference evidence="7 8" key="1">
    <citation type="submission" date="2016-12" db="EMBL/GenBank/DDBJ databases">
        <authorList>
            <person name="Song W.-J."/>
            <person name="Kurnit D.M."/>
        </authorList>
    </citation>
    <scope>NUCLEOTIDE SEQUENCE [LARGE SCALE GENOMIC DNA]</scope>
    <source>
        <strain evidence="7 8">DSM 18488</strain>
    </source>
</reference>
<dbReference type="PROSITE" id="PS51007">
    <property type="entry name" value="CYTC"/>
    <property type="match status" value="1"/>
</dbReference>
<evidence type="ECO:0000256" key="5">
    <source>
        <dbReference type="SAM" id="SignalP"/>
    </source>
</evidence>
<organism evidence="7 8">
    <name type="scientific">Desulfopila aestuarii DSM 18488</name>
    <dbReference type="NCBI Taxonomy" id="1121416"/>
    <lineage>
        <taxon>Bacteria</taxon>
        <taxon>Pseudomonadati</taxon>
        <taxon>Thermodesulfobacteriota</taxon>
        <taxon>Desulfobulbia</taxon>
        <taxon>Desulfobulbales</taxon>
        <taxon>Desulfocapsaceae</taxon>
        <taxon>Desulfopila</taxon>
    </lineage>
</organism>
<dbReference type="InterPro" id="IPR009056">
    <property type="entry name" value="Cyt_c-like_dom"/>
</dbReference>
<keyword evidence="5" id="KW-0732">Signal</keyword>
<evidence type="ECO:0000256" key="1">
    <source>
        <dbReference type="ARBA" id="ARBA00022617"/>
    </source>
</evidence>
<name>A0A1M7YEJ4_9BACT</name>
<dbReference type="GO" id="GO:0020037">
    <property type="term" value="F:heme binding"/>
    <property type="evidence" value="ECO:0007669"/>
    <property type="project" value="InterPro"/>
</dbReference>
<evidence type="ECO:0000313" key="8">
    <source>
        <dbReference type="Proteomes" id="UP000184603"/>
    </source>
</evidence>
<feature type="chain" id="PRO_5012410196" evidence="5">
    <location>
        <begin position="19"/>
        <end position="108"/>
    </location>
</feature>
<feature type="domain" description="Cytochrome c" evidence="6">
    <location>
        <begin position="31"/>
        <end position="107"/>
    </location>
</feature>
<keyword evidence="2 4" id="KW-0479">Metal-binding</keyword>
<dbReference type="PROSITE" id="PS51257">
    <property type="entry name" value="PROKAR_LIPOPROTEIN"/>
    <property type="match status" value="1"/>
</dbReference>
<feature type="signal peptide" evidence="5">
    <location>
        <begin position="1"/>
        <end position="18"/>
    </location>
</feature>
<dbReference type="GO" id="GO:0009055">
    <property type="term" value="F:electron transfer activity"/>
    <property type="evidence" value="ECO:0007669"/>
    <property type="project" value="InterPro"/>
</dbReference>
<keyword evidence="8" id="KW-1185">Reference proteome</keyword>
<gene>
    <name evidence="7" type="ORF">SAMN02745220_03811</name>
</gene>
<dbReference type="STRING" id="1121416.SAMN02745220_03811"/>
<dbReference type="OrthoDB" id="5432429at2"/>
<dbReference type="AlphaFoldDB" id="A0A1M7YEJ4"/>
<evidence type="ECO:0000313" key="7">
    <source>
        <dbReference type="EMBL" id="SHO51064.1"/>
    </source>
</evidence>
<accession>A0A1M7YEJ4</accession>
<keyword evidence="3 4" id="KW-0408">Iron</keyword>
<dbReference type="SUPFAM" id="SSF46626">
    <property type="entry name" value="Cytochrome c"/>
    <property type="match status" value="1"/>
</dbReference>
<evidence type="ECO:0000256" key="3">
    <source>
        <dbReference type="ARBA" id="ARBA00023004"/>
    </source>
</evidence>
<keyword evidence="1 4" id="KW-0349">Heme</keyword>
<dbReference type="RefSeq" id="WP_073615255.1">
    <property type="nucleotide sequence ID" value="NZ_FRFE01000022.1"/>
</dbReference>
<proteinExistence type="predicted"/>
<protein>
    <submittedName>
        <fullName evidence="7">Cytochrome C oxidase, cbb3-type, subunit III</fullName>
    </submittedName>
</protein>